<evidence type="ECO:0000313" key="5">
    <source>
        <dbReference type="RefSeq" id="XP_026687761.1"/>
    </source>
</evidence>
<feature type="region of interest" description="Disordered" evidence="2">
    <location>
        <begin position="79"/>
        <end position="101"/>
    </location>
</feature>
<dbReference type="PaxDb" id="121845-A0A1S3DLT5"/>
<dbReference type="KEGG" id="dci:103521139"/>
<proteinExistence type="predicted"/>
<dbReference type="Proteomes" id="UP000079169">
    <property type="component" value="Unplaced"/>
</dbReference>
<dbReference type="RefSeq" id="XP_008484467.3">
    <property type="nucleotide sequence ID" value="XM_008486245.3"/>
</dbReference>
<gene>
    <name evidence="4 5" type="primary">LOC103521139</name>
</gene>
<evidence type="ECO:0000313" key="4">
    <source>
        <dbReference type="RefSeq" id="XP_008484467.3"/>
    </source>
</evidence>
<keyword evidence="1" id="KW-0175">Coiled coil</keyword>
<protein>
    <submittedName>
        <fullName evidence="4 5">Uncharacterized protein LOC103521139</fullName>
    </submittedName>
</protein>
<accession>A0A1S3DLT5</accession>
<sequence length="373" mass="43541">MSMERTMSRHGSVTPSVRSEDSQTSHLAQDLSLSELKAFVEKKAKENYYLTIQNEIFEKYLLRRDSAILKDAEQEQKLSKQKFEQEKTKARMSVPSSCHSTSSFYSPKKKITIPLRIRNEILIRDLEDMLVKHEKSLEQHERHVIRLRCVVEELTGRCHLVENVLCKLKNAGRYETFGEVKKFVENTIRQSAERIERIRLKMKTMKSTLTSVQNELTRKIDPGNAVKGIDFEIAQIENTKLNKALKETCEELLRLKEKEDELNMDYKRKEDQLKTLLLVFTQLIQDVNSTNRSIGLLQQNQRKIEDENMFLDKKIQVLQTAASVTQTPSILEHMALSRQIGLRTKEHTSLIRQMALAQQNYQNHKSKAIYMCR</sequence>
<evidence type="ECO:0000256" key="1">
    <source>
        <dbReference type="SAM" id="Coils"/>
    </source>
</evidence>
<organism evidence="3 4">
    <name type="scientific">Diaphorina citri</name>
    <name type="common">Asian citrus psyllid</name>
    <dbReference type="NCBI Taxonomy" id="121845"/>
    <lineage>
        <taxon>Eukaryota</taxon>
        <taxon>Metazoa</taxon>
        <taxon>Ecdysozoa</taxon>
        <taxon>Arthropoda</taxon>
        <taxon>Hexapoda</taxon>
        <taxon>Insecta</taxon>
        <taxon>Pterygota</taxon>
        <taxon>Neoptera</taxon>
        <taxon>Paraneoptera</taxon>
        <taxon>Hemiptera</taxon>
        <taxon>Sternorrhyncha</taxon>
        <taxon>Psylloidea</taxon>
        <taxon>Psyllidae</taxon>
        <taxon>Diaphorininae</taxon>
        <taxon>Diaphorina</taxon>
    </lineage>
</organism>
<feature type="compositionally biased region" description="Basic and acidic residues" evidence="2">
    <location>
        <begin position="79"/>
        <end position="89"/>
    </location>
</feature>
<dbReference type="AlphaFoldDB" id="A0A1S3DLT5"/>
<dbReference type="GeneID" id="103521139"/>
<keyword evidence="3" id="KW-1185">Reference proteome</keyword>
<evidence type="ECO:0000256" key="2">
    <source>
        <dbReference type="SAM" id="MobiDB-lite"/>
    </source>
</evidence>
<dbReference type="RefSeq" id="XP_026687761.1">
    <property type="nucleotide sequence ID" value="XM_026831960.1"/>
</dbReference>
<name>A0A1S3DLT5_DIACI</name>
<evidence type="ECO:0000313" key="3">
    <source>
        <dbReference type="Proteomes" id="UP000079169"/>
    </source>
</evidence>
<reference evidence="4 5" key="1">
    <citation type="submission" date="2025-04" db="UniProtKB">
        <authorList>
            <consortium name="RefSeq"/>
        </authorList>
    </citation>
    <scope>IDENTIFICATION</scope>
</reference>
<feature type="coiled-coil region" evidence="1">
    <location>
        <begin position="195"/>
        <end position="272"/>
    </location>
</feature>
<feature type="region of interest" description="Disordered" evidence="2">
    <location>
        <begin position="1"/>
        <end position="26"/>
    </location>
</feature>